<evidence type="ECO:0000313" key="5">
    <source>
        <dbReference type="EMBL" id="UVI38068.1"/>
    </source>
</evidence>
<reference evidence="5" key="1">
    <citation type="submission" date="2022-02" db="EMBL/GenBank/DDBJ databases">
        <title>Qipengyuania spongiae sp. nov., isolated from marine sponge.</title>
        <authorList>
            <person name="Li Z."/>
            <person name="Zhang M."/>
        </authorList>
    </citation>
    <scope>NUCLEOTIDE SEQUENCE</scope>
    <source>
        <strain evidence="5">PHS-Z21</strain>
    </source>
</reference>
<dbReference type="SUPFAM" id="SSF56784">
    <property type="entry name" value="HAD-like"/>
    <property type="match status" value="1"/>
</dbReference>
<dbReference type="InterPro" id="IPR050155">
    <property type="entry name" value="HAD-like_hydrolase_sf"/>
</dbReference>
<dbReference type="NCBIfam" id="TIGR01549">
    <property type="entry name" value="HAD-SF-IA-v1"/>
    <property type="match status" value="1"/>
</dbReference>
<dbReference type="InterPro" id="IPR006439">
    <property type="entry name" value="HAD-SF_hydro_IA"/>
</dbReference>
<comment type="similarity">
    <text evidence="3">Belongs to the HAD-like hydrolase superfamily. CbbY/CbbZ/Gph/YieH family.</text>
</comment>
<keyword evidence="5" id="KW-0378">Hydrolase</keyword>
<dbReference type="RefSeq" id="WP_265557265.1">
    <property type="nucleotide sequence ID" value="NZ_CP092471.1"/>
</dbReference>
<protein>
    <recommendedName>
        <fullName evidence="4">phosphoglycolate phosphatase</fullName>
        <ecNumber evidence="4">3.1.3.18</ecNumber>
    </recommendedName>
</protein>
<dbReference type="SFLD" id="SFLDS00003">
    <property type="entry name" value="Haloacid_Dehalogenase"/>
    <property type="match status" value="1"/>
</dbReference>
<dbReference type="Proteomes" id="UP001065265">
    <property type="component" value="Chromosome"/>
</dbReference>
<dbReference type="InterPro" id="IPR023198">
    <property type="entry name" value="PGP-like_dom2"/>
</dbReference>
<dbReference type="Gene3D" id="3.40.50.1000">
    <property type="entry name" value="HAD superfamily/HAD-like"/>
    <property type="match status" value="1"/>
</dbReference>
<dbReference type="GO" id="GO:0016787">
    <property type="term" value="F:hydrolase activity"/>
    <property type="evidence" value="ECO:0007669"/>
    <property type="project" value="UniProtKB-KW"/>
</dbReference>
<gene>
    <name evidence="5" type="ORF">L1F33_07215</name>
</gene>
<dbReference type="Pfam" id="PF13419">
    <property type="entry name" value="HAD_2"/>
    <property type="match status" value="1"/>
</dbReference>
<dbReference type="PANTHER" id="PTHR43434:SF1">
    <property type="entry name" value="PHOSPHOGLYCOLATE PHOSPHATASE"/>
    <property type="match status" value="1"/>
</dbReference>
<dbReference type="SFLD" id="SFLDG01129">
    <property type="entry name" value="C1.5:_HAD__Beta-PGM__Phosphata"/>
    <property type="match status" value="1"/>
</dbReference>
<proteinExistence type="inferred from homology"/>
<evidence type="ECO:0000256" key="1">
    <source>
        <dbReference type="ARBA" id="ARBA00000830"/>
    </source>
</evidence>
<evidence type="ECO:0000313" key="6">
    <source>
        <dbReference type="Proteomes" id="UP001065265"/>
    </source>
</evidence>
<dbReference type="EC" id="3.1.3.18" evidence="4"/>
<evidence type="ECO:0000256" key="2">
    <source>
        <dbReference type="ARBA" id="ARBA00004818"/>
    </source>
</evidence>
<comment type="catalytic activity">
    <reaction evidence="1">
        <text>2-phosphoglycolate + H2O = glycolate + phosphate</text>
        <dbReference type="Rhea" id="RHEA:14369"/>
        <dbReference type="ChEBI" id="CHEBI:15377"/>
        <dbReference type="ChEBI" id="CHEBI:29805"/>
        <dbReference type="ChEBI" id="CHEBI:43474"/>
        <dbReference type="ChEBI" id="CHEBI:58033"/>
        <dbReference type="EC" id="3.1.3.18"/>
    </reaction>
</comment>
<dbReference type="EMBL" id="CP092471">
    <property type="protein sequence ID" value="UVI38068.1"/>
    <property type="molecule type" value="Genomic_DNA"/>
</dbReference>
<sequence>MADFPFGAVGFDLDGTLIESHRDLGTAVNHALALGGFAHVPIDHASDLIGGGAKIMLAKALDMQGGVAEDEFRRLYKAMLAYYGENYAVHTRPYPGALEALDELAWRGVRIGVVTNKFEEFARGILDTLGLLDRFDCVIGGDSLGKGPDGAYLAKPAPDPILRLRESCGGGRIVYVGDSSYDMRAARAAGVPVVAACYGYCDKSPDELGADATIDSFAELIPVLEALG</sequence>
<organism evidence="5 6">
    <name type="scientific">Qipengyuania spongiae</name>
    <dbReference type="NCBI Taxonomy" id="2909673"/>
    <lineage>
        <taxon>Bacteria</taxon>
        <taxon>Pseudomonadati</taxon>
        <taxon>Pseudomonadota</taxon>
        <taxon>Alphaproteobacteria</taxon>
        <taxon>Sphingomonadales</taxon>
        <taxon>Erythrobacteraceae</taxon>
        <taxon>Qipengyuania</taxon>
    </lineage>
</organism>
<keyword evidence="6" id="KW-1185">Reference proteome</keyword>
<dbReference type="SFLD" id="SFLDG01135">
    <property type="entry name" value="C1.5.6:_HAD__Beta-PGM__Phospha"/>
    <property type="match status" value="1"/>
</dbReference>
<dbReference type="InterPro" id="IPR036412">
    <property type="entry name" value="HAD-like_sf"/>
</dbReference>
<accession>A0ABY5SU10</accession>
<dbReference type="InterPro" id="IPR023214">
    <property type="entry name" value="HAD_sf"/>
</dbReference>
<dbReference type="Gene3D" id="1.10.150.240">
    <property type="entry name" value="Putative phosphatase, domain 2"/>
    <property type="match status" value="1"/>
</dbReference>
<evidence type="ECO:0000256" key="3">
    <source>
        <dbReference type="ARBA" id="ARBA00006171"/>
    </source>
</evidence>
<dbReference type="InterPro" id="IPR041492">
    <property type="entry name" value="HAD_2"/>
</dbReference>
<comment type="pathway">
    <text evidence="2">Organic acid metabolism; glycolate biosynthesis; glycolate from 2-phosphoglycolate: step 1/1.</text>
</comment>
<dbReference type="PANTHER" id="PTHR43434">
    <property type="entry name" value="PHOSPHOGLYCOLATE PHOSPHATASE"/>
    <property type="match status" value="1"/>
</dbReference>
<name>A0ABY5SU10_9SPHN</name>
<evidence type="ECO:0000256" key="4">
    <source>
        <dbReference type="ARBA" id="ARBA00013078"/>
    </source>
</evidence>